<dbReference type="Proteomes" id="UP000185511">
    <property type="component" value="Chromosome"/>
</dbReference>
<keyword evidence="4" id="KW-1185">Reference proteome</keyword>
<dbReference type="AlphaFoldDB" id="A0AAC9PRZ2"/>
<dbReference type="Gene3D" id="3.10.450.50">
    <property type="match status" value="1"/>
</dbReference>
<accession>A0AAC9PRZ2</accession>
<dbReference type="CDD" id="cd00667">
    <property type="entry name" value="ring_hydroxylating_dioxygenases_beta"/>
    <property type="match status" value="1"/>
</dbReference>
<comment type="similarity">
    <text evidence="1">Belongs to the bacterial ring-hydroxylating dioxygenase beta subunit family.</text>
</comment>
<proteinExistence type="inferred from homology"/>
<protein>
    <submittedName>
        <fullName evidence="3">Small subunit of phenylpropionate dioxygenase</fullName>
        <ecNumber evidence="3">1.14.12.1</ecNumber>
    </submittedName>
</protein>
<dbReference type="EC" id="1.14.12.1" evidence="3"/>
<evidence type="ECO:0000313" key="4">
    <source>
        <dbReference type="Proteomes" id="UP000185511"/>
    </source>
</evidence>
<dbReference type="SUPFAM" id="SSF54427">
    <property type="entry name" value="NTF2-like"/>
    <property type="match status" value="1"/>
</dbReference>
<evidence type="ECO:0000256" key="2">
    <source>
        <dbReference type="ARBA" id="ARBA00023002"/>
    </source>
</evidence>
<dbReference type="InterPro" id="IPR000391">
    <property type="entry name" value="Rng_hydr_dOase-bsu"/>
</dbReference>
<reference evidence="4" key="1">
    <citation type="submission" date="2016-06" db="EMBL/GenBank/DDBJ databases">
        <title>Complete genome sequence of Actinoalloteichus fjordicus DSM 46855 (=ADI127-17), type strain of the new species Actinoalloteichus fjordicus.</title>
        <authorList>
            <person name="Ruckert C."/>
            <person name="Nouioui I."/>
            <person name="Willmese J."/>
            <person name="van Wezel G."/>
            <person name="Klenk H.-P."/>
            <person name="Kalinowski J."/>
            <person name="Zotchev S.B."/>
        </authorList>
    </citation>
    <scope>NUCLEOTIDE SEQUENCE [LARGE SCALE GENOMIC DNA]</scope>
    <source>
        <strain evidence="4">ADI127-7</strain>
    </source>
</reference>
<keyword evidence="2 3" id="KW-0560">Oxidoreductase</keyword>
<sequence length="173" mass="19486">MTETTETALSRDVGQSTSMELWFRVLRLYTDYTELLDEKRLTEWLGLFEDDCRYLAISRENADAGLPLAMMRCEGVPGLSDRVNAIENVSVYAPRSMRHLVSGLRVSHTDEPGLLAVEASFVVLQSLNEEHTEVYASGRYRDLVRDDGGTLRFAEKTAVYDGALIKNAMVYPL</sequence>
<dbReference type="Pfam" id="PF00866">
    <property type="entry name" value="Ring_hydroxyl_B"/>
    <property type="match status" value="1"/>
</dbReference>
<dbReference type="RefSeq" id="WP_083683166.1">
    <property type="nucleotide sequence ID" value="NZ_CP016076.1"/>
</dbReference>
<evidence type="ECO:0000256" key="1">
    <source>
        <dbReference type="ARBA" id="ARBA00009570"/>
    </source>
</evidence>
<gene>
    <name evidence="3" type="ORF">UA74_12725</name>
</gene>
<evidence type="ECO:0000313" key="3">
    <source>
        <dbReference type="EMBL" id="APU14603.1"/>
    </source>
</evidence>
<organism evidence="3 4">
    <name type="scientific">Actinoalloteichus fjordicus</name>
    <dbReference type="NCBI Taxonomy" id="1612552"/>
    <lineage>
        <taxon>Bacteria</taxon>
        <taxon>Bacillati</taxon>
        <taxon>Actinomycetota</taxon>
        <taxon>Actinomycetes</taxon>
        <taxon>Pseudonocardiales</taxon>
        <taxon>Pseudonocardiaceae</taxon>
        <taxon>Actinoalloteichus</taxon>
    </lineage>
</organism>
<name>A0AAC9PRZ2_9PSEU</name>
<dbReference type="EMBL" id="CP016076">
    <property type="protein sequence ID" value="APU14603.1"/>
    <property type="molecule type" value="Genomic_DNA"/>
</dbReference>
<keyword evidence="3" id="KW-0223">Dioxygenase</keyword>
<dbReference type="GO" id="GO:0018618">
    <property type="term" value="F:anthranilate 1,2-dioxygenase (deaminating, decarboxylating) activity"/>
    <property type="evidence" value="ECO:0007669"/>
    <property type="project" value="UniProtKB-EC"/>
</dbReference>
<dbReference type="KEGG" id="acad:UA74_12725"/>
<dbReference type="InterPro" id="IPR032710">
    <property type="entry name" value="NTF2-like_dom_sf"/>
</dbReference>